<evidence type="ECO:0000313" key="1">
    <source>
        <dbReference type="EMBL" id="AAO44260.1"/>
    </source>
</evidence>
<sequence>MLPVKSAQPHGNSIHIISVKCLDISVYISVGALDPGYAFIALASLVQCIRSQID</sequence>
<proteinExistence type="predicted"/>
<dbReference type="AlphaFoldDB" id="Q83GT3"/>
<organism evidence="1 2">
    <name type="scientific">Tropheryma whipplei (strain Twist)</name>
    <name type="common">Whipple's bacillus</name>
    <dbReference type="NCBI Taxonomy" id="203267"/>
    <lineage>
        <taxon>Bacteria</taxon>
        <taxon>Bacillati</taxon>
        <taxon>Actinomycetota</taxon>
        <taxon>Actinomycetes</taxon>
        <taxon>Micrococcales</taxon>
        <taxon>Tropherymataceae</taxon>
        <taxon>Tropheryma</taxon>
    </lineage>
</organism>
<dbReference type="Proteomes" id="UP000002200">
    <property type="component" value="Chromosome"/>
</dbReference>
<dbReference type="RefSeq" id="WP_011102396.1">
    <property type="nucleotide sequence ID" value="NC_004572.3"/>
</dbReference>
<name>Q83GT3_TROWT</name>
<evidence type="ECO:0000313" key="2">
    <source>
        <dbReference type="Proteomes" id="UP000002200"/>
    </source>
</evidence>
<protein>
    <submittedName>
        <fullName evidence="1">Uncharacterized protein</fullName>
    </submittedName>
</protein>
<gene>
    <name evidence="1" type="ordered locus">TWT_163</name>
</gene>
<keyword evidence="2" id="KW-1185">Reference proteome</keyword>
<dbReference type="KEGG" id="twh:TWT_163"/>
<dbReference type="EMBL" id="AE014184">
    <property type="protein sequence ID" value="AAO44260.1"/>
    <property type="molecule type" value="Genomic_DNA"/>
</dbReference>
<reference evidence="1 2" key="1">
    <citation type="journal article" date="2003" name="Genome Res.">
        <title>Tropheryma whipplei twist: a human pathogenic Actinobacteria with a reduced genome.</title>
        <authorList>
            <person name="Raoult D."/>
            <person name="Ogata H."/>
            <person name="Audic S."/>
            <person name="Robert C."/>
            <person name="Suhre K."/>
            <person name="Drancourt M."/>
            <person name="Claverie J.-M."/>
        </authorList>
    </citation>
    <scope>NUCLEOTIDE SEQUENCE [LARGE SCALE GENOMIC DNA]</scope>
    <source>
        <strain evidence="1 2">Twist</strain>
    </source>
</reference>
<accession>Q83GT3</accession>
<dbReference type="HOGENOM" id="CLU_3049115_0_0_11"/>